<name>A0A7J7M1P0_9MAGN</name>
<feature type="region of interest" description="Disordered" evidence="1">
    <location>
        <begin position="176"/>
        <end position="196"/>
    </location>
</feature>
<organism evidence="2 3">
    <name type="scientific">Kingdonia uniflora</name>
    <dbReference type="NCBI Taxonomy" id="39325"/>
    <lineage>
        <taxon>Eukaryota</taxon>
        <taxon>Viridiplantae</taxon>
        <taxon>Streptophyta</taxon>
        <taxon>Embryophyta</taxon>
        <taxon>Tracheophyta</taxon>
        <taxon>Spermatophyta</taxon>
        <taxon>Magnoliopsida</taxon>
        <taxon>Ranunculales</taxon>
        <taxon>Circaeasteraceae</taxon>
        <taxon>Kingdonia</taxon>
    </lineage>
</organism>
<dbReference type="AlphaFoldDB" id="A0A7J7M1P0"/>
<dbReference type="Proteomes" id="UP000541444">
    <property type="component" value="Unassembled WGS sequence"/>
</dbReference>
<evidence type="ECO:0000313" key="2">
    <source>
        <dbReference type="EMBL" id="KAF6148762.1"/>
    </source>
</evidence>
<sequence length="377" mass="42490">MVDKPPRSHTKRPFSEIEDSLKPLMQKKPRFPKGKKVKLGDEAPTARVIGVEERPKDLSDPKVAAEERVRRRTRMFDDLFSQESRGMLHDISVAEVKYQADAAVDDDGVQIEPFNLNQEREEGYFDADGNFVECSNENKPLELIPKRRKKHADENEIKDAWLDSVKVDSRFAGKSVSVANNEEEEEDSEDLSPDDIGKMKRRIADLLEPGETVLQALRRLKGSSNDRKERMSEETKLMFDQLTEDSMKLMENGDYNVYNEKQEVFKREAEGYERLAHARNGTSGSVLSSADGDDEFDMFGDDENPSSDRVDLDSGSVPTSENLNTVAEGGDSQMDYVYDESSGYSYNEQTGTYEEIQGGDVQGTLQDIQGVDAQPVS</sequence>
<dbReference type="PANTHER" id="PTHR13138:SF3">
    <property type="entry name" value="CD2 ANTIGEN CYTOPLASMIC TAIL-BINDING PROTEIN 2"/>
    <property type="match status" value="1"/>
</dbReference>
<feature type="compositionally biased region" description="Polar residues" evidence="1">
    <location>
        <begin position="316"/>
        <end position="325"/>
    </location>
</feature>
<feature type="compositionally biased region" description="Basic residues" evidence="1">
    <location>
        <begin position="25"/>
        <end position="37"/>
    </location>
</feature>
<dbReference type="OrthoDB" id="331341at2759"/>
<feature type="region of interest" description="Disordered" evidence="1">
    <location>
        <begin position="358"/>
        <end position="377"/>
    </location>
</feature>
<feature type="compositionally biased region" description="Acidic residues" evidence="1">
    <location>
        <begin position="181"/>
        <end position="193"/>
    </location>
</feature>
<dbReference type="PANTHER" id="PTHR13138">
    <property type="entry name" value="PROTEIN LIN1"/>
    <property type="match status" value="1"/>
</dbReference>
<accession>A0A7J7M1P0</accession>
<protein>
    <submittedName>
        <fullName evidence="2">Uncharacterized protein</fullName>
    </submittedName>
</protein>
<gene>
    <name evidence="2" type="ORF">GIB67_019370</name>
</gene>
<dbReference type="GO" id="GO:0005682">
    <property type="term" value="C:U5 snRNP"/>
    <property type="evidence" value="ECO:0007669"/>
    <property type="project" value="InterPro"/>
</dbReference>
<evidence type="ECO:0000256" key="1">
    <source>
        <dbReference type="SAM" id="MobiDB-lite"/>
    </source>
</evidence>
<proteinExistence type="predicted"/>
<dbReference type="EMBL" id="JACGCM010001830">
    <property type="protein sequence ID" value="KAF6148762.1"/>
    <property type="molecule type" value="Genomic_DNA"/>
</dbReference>
<comment type="caution">
    <text evidence="2">The sequence shown here is derived from an EMBL/GenBank/DDBJ whole genome shotgun (WGS) entry which is preliminary data.</text>
</comment>
<feature type="region of interest" description="Disordered" evidence="1">
    <location>
        <begin position="276"/>
        <end position="346"/>
    </location>
</feature>
<reference evidence="2 3" key="1">
    <citation type="journal article" date="2020" name="IScience">
        <title>Genome Sequencing of the Endangered Kingdonia uniflora (Circaeasteraceae, Ranunculales) Reveals Potential Mechanisms of Evolutionary Specialization.</title>
        <authorList>
            <person name="Sun Y."/>
            <person name="Deng T."/>
            <person name="Zhang A."/>
            <person name="Moore M.J."/>
            <person name="Landis J.B."/>
            <person name="Lin N."/>
            <person name="Zhang H."/>
            <person name="Zhang X."/>
            <person name="Huang J."/>
            <person name="Zhang X."/>
            <person name="Sun H."/>
            <person name="Wang H."/>
        </authorList>
    </citation>
    <scope>NUCLEOTIDE SEQUENCE [LARGE SCALE GENOMIC DNA]</scope>
    <source>
        <strain evidence="2">TB1705</strain>
        <tissue evidence="2">Leaf</tissue>
    </source>
</reference>
<dbReference type="InterPro" id="IPR039905">
    <property type="entry name" value="CD2BP2/Lin1"/>
</dbReference>
<evidence type="ECO:0000313" key="3">
    <source>
        <dbReference type="Proteomes" id="UP000541444"/>
    </source>
</evidence>
<feature type="compositionally biased region" description="Acidic residues" evidence="1">
    <location>
        <begin position="291"/>
        <end position="305"/>
    </location>
</feature>
<keyword evidence="3" id="KW-1185">Reference proteome</keyword>
<feature type="region of interest" description="Disordered" evidence="1">
    <location>
        <begin position="1"/>
        <end position="39"/>
    </location>
</feature>